<dbReference type="EMBL" id="JAVXUO010002819">
    <property type="protein sequence ID" value="KAK2969416.1"/>
    <property type="molecule type" value="Genomic_DNA"/>
</dbReference>
<keyword evidence="1" id="KW-1133">Transmembrane helix</keyword>
<organism evidence="2 3">
    <name type="scientific">Escallonia rubra</name>
    <dbReference type="NCBI Taxonomy" id="112253"/>
    <lineage>
        <taxon>Eukaryota</taxon>
        <taxon>Viridiplantae</taxon>
        <taxon>Streptophyta</taxon>
        <taxon>Embryophyta</taxon>
        <taxon>Tracheophyta</taxon>
        <taxon>Spermatophyta</taxon>
        <taxon>Magnoliopsida</taxon>
        <taxon>eudicotyledons</taxon>
        <taxon>Gunneridae</taxon>
        <taxon>Pentapetalae</taxon>
        <taxon>asterids</taxon>
        <taxon>campanulids</taxon>
        <taxon>Escalloniales</taxon>
        <taxon>Escalloniaceae</taxon>
        <taxon>Escallonia</taxon>
    </lineage>
</organism>
<sequence>MATTRMLRTSVGSSGSVFSSPARTKSVTVIRCLGAEGFVGEKRLSSGGGERRTAAAVVKAVAASESLATSKQETSVVDLASLLVAHLRATALRSLKVATKRRPWRMLVQMAIERVRMLAHLFRLLVFASRSRLPILRDACCGGNLARFSAVLCGDMFLVGTAMLIFGVGLHVMFVGSRNLSAEGSQLPGSNFFGLFHLKELPSWVGMKSITQAKSKIGHALMMILQVGVLEKFKSIPLVTGLDLACFAGAVFMSSACIFLLSKLSLGGSPANP</sequence>
<dbReference type="PANTHER" id="PTHR31721">
    <property type="entry name" value="OS06G0710300 PROTEIN"/>
    <property type="match status" value="1"/>
</dbReference>
<accession>A0AA88QXX8</accession>
<evidence type="ECO:0000313" key="2">
    <source>
        <dbReference type="EMBL" id="KAK2969416.1"/>
    </source>
</evidence>
<name>A0AA88QXX8_9ASTE</name>
<evidence type="ECO:0000256" key="1">
    <source>
        <dbReference type="SAM" id="Phobius"/>
    </source>
</evidence>
<keyword evidence="1" id="KW-0472">Membrane</keyword>
<dbReference type="Pfam" id="PF03350">
    <property type="entry name" value="UPF0114"/>
    <property type="match status" value="1"/>
</dbReference>
<protein>
    <submittedName>
        <fullName evidence="2">Uncharacterized protein</fullName>
    </submittedName>
</protein>
<proteinExistence type="predicted"/>
<evidence type="ECO:0000313" key="3">
    <source>
        <dbReference type="Proteomes" id="UP001187471"/>
    </source>
</evidence>
<dbReference type="AlphaFoldDB" id="A0AA88QXX8"/>
<dbReference type="InterPro" id="IPR005134">
    <property type="entry name" value="UPF0114"/>
</dbReference>
<reference evidence="2" key="1">
    <citation type="submission" date="2022-12" db="EMBL/GenBank/DDBJ databases">
        <title>Draft genome assemblies for two species of Escallonia (Escalloniales).</title>
        <authorList>
            <person name="Chanderbali A."/>
            <person name="Dervinis C."/>
            <person name="Anghel I."/>
            <person name="Soltis D."/>
            <person name="Soltis P."/>
            <person name="Zapata F."/>
        </authorList>
    </citation>
    <scope>NUCLEOTIDE SEQUENCE</scope>
    <source>
        <strain evidence="2">UCBG92.1500</strain>
        <tissue evidence="2">Leaf</tissue>
    </source>
</reference>
<keyword evidence="1" id="KW-0812">Transmembrane</keyword>
<feature type="transmembrane region" description="Helical" evidence="1">
    <location>
        <begin position="156"/>
        <end position="176"/>
    </location>
</feature>
<gene>
    <name evidence="2" type="ORF">RJ640_020359</name>
</gene>
<dbReference type="PANTHER" id="PTHR31721:SF3">
    <property type="entry name" value="EXPRESSED PROTEIN"/>
    <property type="match status" value="1"/>
</dbReference>
<comment type="caution">
    <text evidence="2">The sequence shown here is derived from an EMBL/GenBank/DDBJ whole genome shotgun (WGS) entry which is preliminary data.</text>
</comment>
<feature type="transmembrane region" description="Helical" evidence="1">
    <location>
        <begin position="238"/>
        <end position="261"/>
    </location>
</feature>
<dbReference type="Proteomes" id="UP001187471">
    <property type="component" value="Unassembled WGS sequence"/>
</dbReference>
<keyword evidence="3" id="KW-1185">Reference proteome</keyword>